<evidence type="ECO:0000313" key="2">
    <source>
        <dbReference type="Proteomes" id="UP000277204"/>
    </source>
</evidence>
<evidence type="ECO:0000313" key="1">
    <source>
        <dbReference type="EMBL" id="VDO59316.1"/>
    </source>
</evidence>
<sequence>MVSIEIDVQNYLGIRLKYNYLQQTCVCICKHIRTCRIKKCSFTTLVELNNLSFSFNANVCMCTHTTTTTTTTTTTNNNNNNNNSNNNNNNSNGNNNYN</sequence>
<dbReference type="EMBL" id="UZAI01001163">
    <property type="protein sequence ID" value="VDO59316.1"/>
    <property type="molecule type" value="Genomic_DNA"/>
</dbReference>
<gene>
    <name evidence="1" type="ORF">SMRZ_LOCUS3857</name>
</gene>
<name>A0A183LJ82_9TREM</name>
<organism evidence="1 2">
    <name type="scientific">Schistosoma margrebowiei</name>
    <dbReference type="NCBI Taxonomy" id="48269"/>
    <lineage>
        <taxon>Eukaryota</taxon>
        <taxon>Metazoa</taxon>
        <taxon>Spiralia</taxon>
        <taxon>Lophotrochozoa</taxon>
        <taxon>Platyhelminthes</taxon>
        <taxon>Trematoda</taxon>
        <taxon>Digenea</taxon>
        <taxon>Strigeidida</taxon>
        <taxon>Schistosomatoidea</taxon>
        <taxon>Schistosomatidae</taxon>
        <taxon>Schistosoma</taxon>
    </lineage>
</organism>
<protein>
    <submittedName>
        <fullName evidence="1">Uncharacterized protein</fullName>
    </submittedName>
</protein>
<proteinExistence type="predicted"/>
<dbReference type="Proteomes" id="UP000277204">
    <property type="component" value="Unassembled WGS sequence"/>
</dbReference>
<keyword evidence="2" id="KW-1185">Reference proteome</keyword>
<dbReference type="AlphaFoldDB" id="A0A183LJ82"/>
<reference evidence="1 2" key="1">
    <citation type="submission" date="2018-11" db="EMBL/GenBank/DDBJ databases">
        <authorList>
            <consortium name="Pathogen Informatics"/>
        </authorList>
    </citation>
    <scope>NUCLEOTIDE SEQUENCE [LARGE SCALE GENOMIC DNA]</scope>
    <source>
        <strain evidence="1 2">Zambia</strain>
    </source>
</reference>
<accession>A0A183LJ82</accession>